<dbReference type="InterPro" id="IPR036291">
    <property type="entry name" value="NAD(P)-bd_dom_sf"/>
</dbReference>
<reference evidence="3 4" key="1">
    <citation type="submission" date="2013-11" db="EMBL/GenBank/DDBJ databases">
        <title>Genome sequencing of Stegodyphus mimosarum.</title>
        <authorList>
            <person name="Bechsgaard J."/>
        </authorList>
    </citation>
    <scope>NUCLEOTIDE SEQUENCE [LARGE SCALE GENOMIC DNA]</scope>
</reference>
<protein>
    <submittedName>
        <fullName evidence="3">C-factor</fullName>
    </submittedName>
</protein>
<evidence type="ECO:0000313" key="4">
    <source>
        <dbReference type="Proteomes" id="UP000054359"/>
    </source>
</evidence>
<organism evidence="3 4">
    <name type="scientific">Stegodyphus mimosarum</name>
    <name type="common">African social velvet spider</name>
    <dbReference type="NCBI Taxonomy" id="407821"/>
    <lineage>
        <taxon>Eukaryota</taxon>
        <taxon>Metazoa</taxon>
        <taxon>Ecdysozoa</taxon>
        <taxon>Arthropoda</taxon>
        <taxon>Chelicerata</taxon>
        <taxon>Arachnida</taxon>
        <taxon>Araneae</taxon>
        <taxon>Araneomorphae</taxon>
        <taxon>Entelegynae</taxon>
        <taxon>Eresoidea</taxon>
        <taxon>Eresidae</taxon>
        <taxon>Stegodyphus</taxon>
    </lineage>
</organism>
<keyword evidence="2" id="KW-0560">Oxidoreductase</keyword>
<sequence length="70" mass="7531">MVTRTLAVELKPSGIFIIALHPGWVKTDMGGDAAPLTTEVSVNGMLTVLAKAEESHRGLLFNSKGQKIPW</sequence>
<dbReference type="AlphaFoldDB" id="A0A087U777"/>
<dbReference type="OrthoDB" id="6877434at2759"/>
<feature type="non-terminal residue" evidence="3">
    <location>
        <position position="70"/>
    </location>
</feature>
<evidence type="ECO:0000256" key="1">
    <source>
        <dbReference type="ARBA" id="ARBA00022857"/>
    </source>
</evidence>
<keyword evidence="1" id="KW-0521">NADP</keyword>
<dbReference type="GO" id="GO:0005737">
    <property type="term" value="C:cytoplasm"/>
    <property type="evidence" value="ECO:0007669"/>
    <property type="project" value="TreeGrafter"/>
</dbReference>
<dbReference type="PANTHER" id="PTHR43544">
    <property type="entry name" value="SHORT-CHAIN DEHYDROGENASE/REDUCTASE"/>
    <property type="match status" value="1"/>
</dbReference>
<dbReference type="Gene3D" id="3.40.50.720">
    <property type="entry name" value="NAD(P)-binding Rossmann-like Domain"/>
    <property type="match status" value="1"/>
</dbReference>
<dbReference type="GO" id="GO:0016491">
    <property type="term" value="F:oxidoreductase activity"/>
    <property type="evidence" value="ECO:0007669"/>
    <property type="project" value="UniProtKB-KW"/>
</dbReference>
<evidence type="ECO:0000313" key="3">
    <source>
        <dbReference type="EMBL" id="KFM73216.1"/>
    </source>
</evidence>
<proteinExistence type="predicted"/>
<accession>A0A087U777</accession>
<dbReference type="SUPFAM" id="SSF51735">
    <property type="entry name" value="NAD(P)-binding Rossmann-fold domains"/>
    <property type="match status" value="1"/>
</dbReference>
<keyword evidence="4" id="KW-1185">Reference proteome</keyword>
<dbReference type="EMBL" id="KK118532">
    <property type="protein sequence ID" value="KFM73216.1"/>
    <property type="molecule type" value="Genomic_DNA"/>
</dbReference>
<dbReference type="PANTHER" id="PTHR43544:SF7">
    <property type="entry name" value="NADB-LER2"/>
    <property type="match status" value="1"/>
</dbReference>
<evidence type="ECO:0000256" key="2">
    <source>
        <dbReference type="ARBA" id="ARBA00023002"/>
    </source>
</evidence>
<dbReference type="Proteomes" id="UP000054359">
    <property type="component" value="Unassembled WGS sequence"/>
</dbReference>
<dbReference type="OMA" id="CHNGEEI"/>
<dbReference type="InterPro" id="IPR051468">
    <property type="entry name" value="Fungal_SecMetab_SDRs"/>
</dbReference>
<gene>
    <name evidence="3" type="ORF">X975_10303</name>
</gene>
<name>A0A087U777_STEMI</name>